<accession>A0ABY6P318</accession>
<evidence type="ECO:0000256" key="1">
    <source>
        <dbReference type="SAM" id="SignalP"/>
    </source>
</evidence>
<evidence type="ECO:0000313" key="2">
    <source>
        <dbReference type="EMBL" id="UZJ25894.1"/>
    </source>
</evidence>
<dbReference type="InterPro" id="IPR012338">
    <property type="entry name" value="Beta-lactam/transpept-like"/>
</dbReference>
<dbReference type="Proteomes" id="UP001164965">
    <property type="component" value="Chromosome"/>
</dbReference>
<dbReference type="RefSeq" id="WP_265383998.1">
    <property type="nucleotide sequence ID" value="NZ_CP110615.1"/>
</dbReference>
<reference evidence="2" key="1">
    <citation type="submission" date="2022-10" db="EMBL/GenBank/DDBJ databases">
        <title>Rhodococcus sp.75.</title>
        <authorList>
            <person name="Sun M."/>
        </authorList>
    </citation>
    <scope>NUCLEOTIDE SEQUENCE</scope>
    <source>
        <strain evidence="2">75</strain>
    </source>
</reference>
<protein>
    <recommendedName>
        <fullName evidence="4">Beta-lactamase family protein</fullName>
    </recommendedName>
</protein>
<feature type="signal peptide" evidence="1">
    <location>
        <begin position="1"/>
        <end position="25"/>
    </location>
</feature>
<feature type="chain" id="PRO_5046133117" description="Beta-lactamase family protein" evidence="1">
    <location>
        <begin position="26"/>
        <end position="530"/>
    </location>
</feature>
<keyword evidence="1" id="KW-0732">Signal</keyword>
<dbReference type="Gene3D" id="3.40.710.10">
    <property type="entry name" value="DD-peptidase/beta-lactamase superfamily"/>
    <property type="match status" value="1"/>
</dbReference>
<dbReference type="SUPFAM" id="SSF56601">
    <property type="entry name" value="beta-lactamase/transpeptidase-like"/>
    <property type="match status" value="1"/>
</dbReference>
<gene>
    <name evidence="2" type="ORF">RHODO2019_05525</name>
</gene>
<dbReference type="EMBL" id="CP110615">
    <property type="protein sequence ID" value="UZJ25894.1"/>
    <property type="molecule type" value="Genomic_DNA"/>
</dbReference>
<evidence type="ECO:0008006" key="4">
    <source>
        <dbReference type="Google" id="ProtNLM"/>
    </source>
</evidence>
<name>A0ABY6P318_9NOCA</name>
<evidence type="ECO:0000313" key="3">
    <source>
        <dbReference type="Proteomes" id="UP001164965"/>
    </source>
</evidence>
<proteinExistence type="predicted"/>
<organism evidence="2 3">
    <name type="scientific">Rhodococcus antarcticus</name>
    <dbReference type="NCBI Taxonomy" id="2987751"/>
    <lineage>
        <taxon>Bacteria</taxon>
        <taxon>Bacillati</taxon>
        <taxon>Actinomycetota</taxon>
        <taxon>Actinomycetes</taxon>
        <taxon>Mycobacteriales</taxon>
        <taxon>Nocardiaceae</taxon>
        <taxon>Rhodococcus</taxon>
    </lineage>
</organism>
<sequence>MQGGVLRARFVAAAAVLVTALTVTATPAAAAAAAGAAPDDVAAAVAYAHQQGYRSAVAVLDMNSGGYWTAGDPDATYSSESLIKLFIATRLLADGNMSGFNETTAYKMITQSDDASANTLYGRTGGDANITWVEQRYGIPWLGSPPPQAGYWGATPVTAHGMVSFYAAVRADPVVWPWLSNAIHNATPYGSDGFYQFFGIPSATTGAGIKQGWGNDTPTGVPEQNSTGVVNGDRFAVAILTQGPGYGGALSDVVTQEARLALPGGVVRLPAPPPRLVVLGTDGLVYAREGGRTAPWVTETSNGVEVGSAGTRLAVVDKTGLLMVKEGGLTAGWVTESGGVAHVAVTTNRLGAVGTDGSVYVKEGNLYQGWVAETSGARSIGLSGDRVAVLTTDGTLMVKQGNLYAPWVVEATGVTQASVDGTRIGVVTTDGTVIVKEGGLYAPWVVETAGAHQVVLSAARLGVVLNNGTLMMKDGDLFSTWVVETDGTSSVSLAGQRLAALRGTEVWAKDGSLYSPWVVETGGAIQAIVS</sequence>
<keyword evidence="3" id="KW-1185">Reference proteome</keyword>